<accession>A0A9W8BIU5</accession>
<organism evidence="1 2">
    <name type="scientific">Coemansia thaxteri</name>
    <dbReference type="NCBI Taxonomy" id="2663907"/>
    <lineage>
        <taxon>Eukaryota</taxon>
        <taxon>Fungi</taxon>
        <taxon>Fungi incertae sedis</taxon>
        <taxon>Zoopagomycota</taxon>
        <taxon>Kickxellomycotina</taxon>
        <taxon>Kickxellomycetes</taxon>
        <taxon>Kickxellales</taxon>
        <taxon>Kickxellaceae</taxon>
        <taxon>Coemansia</taxon>
    </lineage>
</organism>
<dbReference type="AlphaFoldDB" id="A0A9W8BIU5"/>
<gene>
    <name evidence="1" type="ORF">H4R26_002411</name>
</gene>
<sequence length="136" mass="15599">MSIQDVVTVLCQAPLLKHLALQIPERDSSEEQNSMEDTFGNAGMECFVKRYYMNNSKLTVFVFIERSDMELSVRLGILLSILCPSLSTVNWKTYDLSAEPVYHKMASLPVYSMYQERIQQVEWAKLDEDTADLGYS</sequence>
<dbReference type="Proteomes" id="UP001150907">
    <property type="component" value="Unassembled WGS sequence"/>
</dbReference>
<reference evidence="1" key="1">
    <citation type="submission" date="2022-07" db="EMBL/GenBank/DDBJ databases">
        <title>Phylogenomic reconstructions and comparative analyses of Kickxellomycotina fungi.</title>
        <authorList>
            <person name="Reynolds N.K."/>
            <person name="Stajich J.E."/>
            <person name="Barry K."/>
            <person name="Grigoriev I.V."/>
            <person name="Crous P."/>
            <person name="Smith M.E."/>
        </authorList>
    </citation>
    <scope>NUCLEOTIDE SEQUENCE</scope>
    <source>
        <strain evidence="1">IMI 214461</strain>
    </source>
</reference>
<proteinExistence type="predicted"/>
<protein>
    <submittedName>
        <fullName evidence="1">Uncharacterized protein</fullName>
    </submittedName>
</protein>
<dbReference type="EMBL" id="JANBQF010000144">
    <property type="protein sequence ID" value="KAJ2004621.1"/>
    <property type="molecule type" value="Genomic_DNA"/>
</dbReference>
<evidence type="ECO:0000313" key="2">
    <source>
        <dbReference type="Proteomes" id="UP001150907"/>
    </source>
</evidence>
<comment type="caution">
    <text evidence="1">The sequence shown here is derived from an EMBL/GenBank/DDBJ whole genome shotgun (WGS) entry which is preliminary data.</text>
</comment>
<keyword evidence="2" id="KW-1185">Reference proteome</keyword>
<name>A0A9W8BIU5_9FUNG</name>
<evidence type="ECO:0000313" key="1">
    <source>
        <dbReference type="EMBL" id="KAJ2004621.1"/>
    </source>
</evidence>